<dbReference type="InterPro" id="IPR052356">
    <property type="entry name" value="Thiol_S-MT"/>
</dbReference>
<keyword evidence="2" id="KW-1185">Reference proteome</keyword>
<dbReference type="SUPFAM" id="SSF53335">
    <property type="entry name" value="S-adenosyl-L-methionine-dependent methyltransferases"/>
    <property type="match status" value="1"/>
</dbReference>
<dbReference type="InterPro" id="IPR029063">
    <property type="entry name" value="SAM-dependent_MTases_sf"/>
</dbReference>
<proteinExistence type="predicted"/>
<dbReference type="Gene3D" id="3.40.50.150">
    <property type="entry name" value="Vaccinia Virus protein VP39"/>
    <property type="match status" value="1"/>
</dbReference>
<dbReference type="Pfam" id="PF13489">
    <property type="entry name" value="Methyltransf_23"/>
    <property type="match status" value="1"/>
</dbReference>
<reference evidence="1 2" key="1">
    <citation type="submission" date="2016-07" db="EMBL/GenBank/DDBJ databases">
        <title>Multiple horizontal gene transfer events from other fungi enriched the ability of initially mycotrophic Trichoderma (Ascomycota) to feed on dead plant biomass.</title>
        <authorList>
            <consortium name="DOE Joint Genome Institute"/>
            <person name="Aerts A."/>
            <person name="Atanasova L."/>
            <person name="Chenthamara K."/>
            <person name="Zhang J."/>
            <person name="Grujic M."/>
            <person name="Henrissat B."/>
            <person name="Kuo A."/>
            <person name="Salamov A."/>
            <person name="Lipzen A."/>
            <person name="Labutti K."/>
            <person name="Barry K."/>
            <person name="Miao Y."/>
            <person name="Rahimi M.J."/>
            <person name="Shen Q."/>
            <person name="Grigoriev I.V."/>
            <person name="Kubicek C.P."/>
            <person name="Druzhinina I.S."/>
        </authorList>
    </citation>
    <scope>NUCLEOTIDE SEQUENCE [LARGE SCALE GENOMIC DNA]</scope>
    <source>
        <strain evidence="1 2">CBS 226.95</strain>
    </source>
</reference>
<dbReference type="STRING" id="983964.A0A2T4ACC7"/>
<gene>
    <name evidence="1" type="ORF">M431DRAFT_520035</name>
</gene>
<dbReference type="PANTHER" id="PTHR45036">
    <property type="entry name" value="METHYLTRANSFERASE LIKE 7B"/>
    <property type="match status" value="1"/>
</dbReference>
<dbReference type="AlphaFoldDB" id="A0A2T4ACC7"/>
<name>A0A2T4ACC7_TRIHA</name>
<protein>
    <recommendedName>
        <fullName evidence="3">Methyltransferase type 11 domain-containing protein</fullName>
    </recommendedName>
</protein>
<evidence type="ECO:0000313" key="2">
    <source>
        <dbReference type="Proteomes" id="UP000241690"/>
    </source>
</evidence>
<dbReference type="Proteomes" id="UP000241690">
    <property type="component" value="Unassembled WGS sequence"/>
</dbReference>
<dbReference type="GeneID" id="36628983"/>
<sequence length="313" mass="34448">MPILATIQDVLAELIGPWTFMAISFSHIPATIRGLIRDKNYRALFSFDGFREALFGTFWATVGPNVKLNGEQRVIPLLEGRIKGGVIHDDVVSTPVYGTVIEVGAGSGMWADVLARFRENTSDADNAAGLRNRKTTGGHITKIYGVEPNPISAKALEKRVKDLGMDDIYQVVPVGIESVDDPSAWNGKIEPGSVDCIVGVLCLCSIPEPEKNIKLLYKLLKPGGHWYVYEHVKVWRGGPLISLYQPYHRLTVADSPGFVNIVWPHFLGGCQLCRDTEKNLRAAGPFQEVDLAQPAERSSSYQVLPHKIGTLTK</sequence>
<evidence type="ECO:0000313" key="1">
    <source>
        <dbReference type="EMBL" id="PTB54744.1"/>
    </source>
</evidence>
<accession>A0A2T4ACC7</accession>
<dbReference type="EMBL" id="KZ679680">
    <property type="protein sequence ID" value="PTB54744.1"/>
    <property type="molecule type" value="Genomic_DNA"/>
</dbReference>
<evidence type="ECO:0008006" key="3">
    <source>
        <dbReference type="Google" id="ProtNLM"/>
    </source>
</evidence>
<dbReference type="CDD" id="cd02440">
    <property type="entry name" value="AdoMet_MTases"/>
    <property type="match status" value="1"/>
</dbReference>
<organism evidence="1 2">
    <name type="scientific">Trichoderma harzianum CBS 226.95</name>
    <dbReference type="NCBI Taxonomy" id="983964"/>
    <lineage>
        <taxon>Eukaryota</taxon>
        <taxon>Fungi</taxon>
        <taxon>Dikarya</taxon>
        <taxon>Ascomycota</taxon>
        <taxon>Pezizomycotina</taxon>
        <taxon>Sordariomycetes</taxon>
        <taxon>Hypocreomycetidae</taxon>
        <taxon>Hypocreales</taxon>
        <taxon>Hypocreaceae</taxon>
        <taxon>Trichoderma</taxon>
    </lineage>
</organism>
<dbReference type="PANTHER" id="PTHR45036:SF1">
    <property type="entry name" value="METHYLTRANSFERASE LIKE 7A"/>
    <property type="match status" value="1"/>
</dbReference>
<dbReference type="RefSeq" id="XP_024774421.1">
    <property type="nucleotide sequence ID" value="XM_024920414.1"/>
</dbReference>